<organism evidence="2 3">
    <name type="scientific">Haliscomenobacter hydrossis (strain ATCC 27775 / DSM 1100 / LMG 10767 / O)</name>
    <dbReference type="NCBI Taxonomy" id="760192"/>
    <lineage>
        <taxon>Bacteria</taxon>
        <taxon>Pseudomonadati</taxon>
        <taxon>Bacteroidota</taxon>
        <taxon>Saprospiria</taxon>
        <taxon>Saprospirales</taxon>
        <taxon>Haliscomenobacteraceae</taxon>
        <taxon>Haliscomenobacter</taxon>
    </lineage>
</organism>
<evidence type="ECO:0008006" key="4">
    <source>
        <dbReference type="Google" id="ProtNLM"/>
    </source>
</evidence>
<reference key="2">
    <citation type="submission" date="2011-04" db="EMBL/GenBank/DDBJ databases">
        <title>Complete sequence of chromosome of Haliscomenobacter hydrossis DSM 1100.</title>
        <authorList>
            <consortium name="US DOE Joint Genome Institute (JGI-PGF)"/>
            <person name="Lucas S."/>
            <person name="Han J."/>
            <person name="Lapidus A."/>
            <person name="Bruce D."/>
            <person name="Goodwin L."/>
            <person name="Pitluck S."/>
            <person name="Peters L."/>
            <person name="Kyrpides N."/>
            <person name="Mavromatis K."/>
            <person name="Ivanova N."/>
            <person name="Ovchinnikova G."/>
            <person name="Pagani I."/>
            <person name="Daligault H."/>
            <person name="Detter J.C."/>
            <person name="Han C."/>
            <person name="Land M."/>
            <person name="Hauser L."/>
            <person name="Markowitz V."/>
            <person name="Cheng J.-F."/>
            <person name="Hugenholtz P."/>
            <person name="Woyke T."/>
            <person name="Wu D."/>
            <person name="Verbarg S."/>
            <person name="Frueling A."/>
            <person name="Brambilla E."/>
            <person name="Klenk H.-P."/>
            <person name="Eisen J.A."/>
        </authorList>
    </citation>
    <scope>NUCLEOTIDE SEQUENCE</scope>
    <source>
        <strain>DSM 1100</strain>
    </source>
</reference>
<dbReference type="EMBL" id="CP002691">
    <property type="protein sequence ID" value="AEE52428.1"/>
    <property type="molecule type" value="Genomic_DNA"/>
</dbReference>
<evidence type="ECO:0000313" key="2">
    <source>
        <dbReference type="EMBL" id="AEE52428.1"/>
    </source>
</evidence>
<feature type="coiled-coil region" evidence="1">
    <location>
        <begin position="71"/>
        <end position="98"/>
    </location>
</feature>
<gene>
    <name evidence="2" type="ordered locus">Halhy_4589</name>
</gene>
<dbReference type="RefSeq" id="WP_013766966.1">
    <property type="nucleotide sequence ID" value="NC_015510.1"/>
</dbReference>
<accession>F4KUJ2</accession>
<name>F4KUJ2_HALH1</name>
<dbReference type="HOGENOM" id="CLU_1114593_0_0_10"/>
<evidence type="ECO:0000256" key="1">
    <source>
        <dbReference type="SAM" id="Coils"/>
    </source>
</evidence>
<keyword evidence="3" id="KW-1185">Reference proteome</keyword>
<sequence length="249" mass="27569">MKKPAVFHLYLSLLCLGWGTFIPVKSMAGVPVMSCVDNGLYYQEIMPDGSIRHVIEKNVVVLNQKFMPIPAHADQKTLEKLTRENKKIEQANQSRLKSVKEFEKFFNGSSVNGTKNSLGEPVFFKFNIIEEKVENTACIQTSKALSRKYALPSARTTPSGNKVMVYAAIMTTLSANGEMGKAQGNIIYQVSAKAPEGTLSHELGHALYLMDSYGFSSNEFGDGLMGAQPKPITPQEVEQIILKCLKRDK</sequence>
<dbReference type="Proteomes" id="UP000008461">
    <property type="component" value="Chromosome"/>
</dbReference>
<dbReference type="AlphaFoldDB" id="F4KUJ2"/>
<protein>
    <recommendedName>
        <fullName evidence="4">Peptidase M43 pregnancy-associated plasma-A domain-containing protein</fullName>
    </recommendedName>
</protein>
<evidence type="ECO:0000313" key="3">
    <source>
        <dbReference type="Proteomes" id="UP000008461"/>
    </source>
</evidence>
<dbReference type="STRING" id="760192.Halhy_4589"/>
<reference evidence="2 3" key="1">
    <citation type="journal article" date="2011" name="Stand. Genomic Sci.">
        <title>Complete genome sequence of Haliscomenobacter hydrossis type strain (O).</title>
        <authorList>
            <consortium name="US DOE Joint Genome Institute (JGI-PGF)"/>
            <person name="Daligault H."/>
            <person name="Lapidus A."/>
            <person name="Zeytun A."/>
            <person name="Nolan M."/>
            <person name="Lucas S."/>
            <person name="Del Rio T.G."/>
            <person name="Tice H."/>
            <person name="Cheng J.F."/>
            <person name="Tapia R."/>
            <person name="Han C."/>
            <person name="Goodwin L."/>
            <person name="Pitluck S."/>
            <person name="Liolios K."/>
            <person name="Pagani I."/>
            <person name="Ivanova N."/>
            <person name="Huntemann M."/>
            <person name="Mavromatis K."/>
            <person name="Mikhailova N."/>
            <person name="Pati A."/>
            <person name="Chen A."/>
            <person name="Palaniappan K."/>
            <person name="Land M."/>
            <person name="Hauser L."/>
            <person name="Brambilla E.M."/>
            <person name="Rohde M."/>
            <person name="Verbarg S."/>
            <person name="Goker M."/>
            <person name="Bristow J."/>
            <person name="Eisen J.A."/>
            <person name="Markowitz V."/>
            <person name="Hugenholtz P."/>
            <person name="Kyrpides N.C."/>
            <person name="Klenk H.P."/>
            <person name="Woyke T."/>
        </authorList>
    </citation>
    <scope>NUCLEOTIDE SEQUENCE [LARGE SCALE GENOMIC DNA]</scope>
    <source>
        <strain evidence="3">ATCC 27775 / DSM 1100 / LMG 10767 / O</strain>
    </source>
</reference>
<dbReference type="KEGG" id="hhy:Halhy_4589"/>
<proteinExistence type="predicted"/>
<keyword evidence="1" id="KW-0175">Coiled coil</keyword>